<dbReference type="KEGG" id="moz:MoryE10_04800"/>
<dbReference type="InterPro" id="IPR023214">
    <property type="entry name" value="HAD_sf"/>
</dbReference>
<dbReference type="Gene3D" id="1.10.150.240">
    <property type="entry name" value="Putative phosphatase, domain 2"/>
    <property type="match status" value="1"/>
</dbReference>
<dbReference type="Proteomes" id="UP000824988">
    <property type="component" value="Chromosome"/>
</dbReference>
<dbReference type="Gene3D" id="3.40.50.1000">
    <property type="entry name" value="HAD superfamily/HAD-like"/>
    <property type="match status" value="1"/>
</dbReference>
<dbReference type="SUPFAM" id="SSF56784">
    <property type="entry name" value="HAD-like"/>
    <property type="match status" value="1"/>
</dbReference>
<sequence>MNHSIVYALDFDGVICDSALETGISGWKAACRLWGDMPRDAPADKVEAFRQVRPVIETGYEAILAMRMLHLGASVETLFGSYATEFQRLMREAGVDSGELKALFGATRDEWIAANPAEWIRENSLYPGMAEKLAKLGQTNTWYVVTTKQERFVKMILSGNRVELPDERIFGLDRNMSKAEVLKLLLERHPGQPIRFVEDRLLTLVKVSQEPALAAVELLFGMWGYNTEEDQRLAQTHEFKRLQLDEFLSDLS</sequence>
<keyword evidence="2" id="KW-1185">Reference proteome</keyword>
<accession>A0A8D4VNN7</accession>
<dbReference type="AlphaFoldDB" id="A0A8D4VNN7"/>
<dbReference type="InterPro" id="IPR023198">
    <property type="entry name" value="PGP-like_dom2"/>
</dbReference>
<evidence type="ECO:0000313" key="2">
    <source>
        <dbReference type="Proteomes" id="UP000824988"/>
    </source>
</evidence>
<organism evidence="1 2">
    <name type="scientific">Methylogaea oryzae</name>
    <dbReference type="NCBI Taxonomy" id="1295382"/>
    <lineage>
        <taxon>Bacteria</taxon>
        <taxon>Pseudomonadati</taxon>
        <taxon>Pseudomonadota</taxon>
        <taxon>Gammaproteobacteria</taxon>
        <taxon>Methylococcales</taxon>
        <taxon>Methylococcaceae</taxon>
        <taxon>Methylogaea</taxon>
    </lineage>
</organism>
<protein>
    <submittedName>
        <fullName evidence="1">Haloacid dehalogenase</fullName>
    </submittedName>
</protein>
<dbReference type="InterPro" id="IPR036412">
    <property type="entry name" value="HAD-like_sf"/>
</dbReference>
<reference evidence="1" key="1">
    <citation type="submission" date="2019-06" db="EMBL/GenBank/DDBJ databases">
        <title>Complete genome sequence of Methylogaea oryzae strain JCM16910.</title>
        <authorList>
            <person name="Asakawa S."/>
        </authorList>
    </citation>
    <scope>NUCLEOTIDE SEQUENCE</scope>
    <source>
        <strain evidence="1">E10</strain>
    </source>
</reference>
<gene>
    <name evidence="1" type="ORF">MoryE10_04800</name>
</gene>
<name>A0A8D4VNN7_9GAMM</name>
<evidence type="ECO:0000313" key="1">
    <source>
        <dbReference type="EMBL" id="BBL69874.1"/>
    </source>
</evidence>
<dbReference type="RefSeq" id="WP_054773598.1">
    <property type="nucleotide sequence ID" value="NZ_AP019782.1"/>
</dbReference>
<proteinExistence type="predicted"/>
<dbReference type="EMBL" id="AP019782">
    <property type="protein sequence ID" value="BBL69874.1"/>
    <property type="molecule type" value="Genomic_DNA"/>
</dbReference>